<evidence type="ECO:0000313" key="5">
    <source>
        <dbReference type="EMBL" id="KAA0593697.1"/>
    </source>
</evidence>
<dbReference type="Gene3D" id="3.40.50.2000">
    <property type="entry name" value="Glycogen Phosphorylase B"/>
    <property type="match status" value="2"/>
</dbReference>
<evidence type="ECO:0000256" key="1">
    <source>
        <dbReference type="ARBA" id="ARBA00022676"/>
    </source>
</evidence>
<accession>A0A5A9GH89</accession>
<evidence type="ECO:0000313" key="6">
    <source>
        <dbReference type="Proteomes" id="UP000324927"/>
    </source>
</evidence>
<feature type="domain" description="Glycosyl transferase family 1" evidence="4">
    <location>
        <begin position="556"/>
        <end position="710"/>
    </location>
</feature>
<keyword evidence="1" id="KW-0328">Glycosyltransferase</keyword>
<dbReference type="SUPFAM" id="SSF53756">
    <property type="entry name" value="UDP-Glycosyltransferase/glycogen phosphorylase"/>
    <property type="match status" value="1"/>
</dbReference>
<feature type="compositionally biased region" description="Low complexity" evidence="3">
    <location>
        <begin position="737"/>
        <end position="751"/>
    </location>
</feature>
<organism evidence="5 6">
    <name type="scientific">Azospirillum lipoferum</name>
    <dbReference type="NCBI Taxonomy" id="193"/>
    <lineage>
        <taxon>Bacteria</taxon>
        <taxon>Pseudomonadati</taxon>
        <taxon>Pseudomonadota</taxon>
        <taxon>Alphaproteobacteria</taxon>
        <taxon>Rhodospirillales</taxon>
        <taxon>Azospirillaceae</taxon>
        <taxon>Azospirillum</taxon>
    </lineage>
</organism>
<dbReference type="InterPro" id="IPR001296">
    <property type="entry name" value="Glyco_trans_1"/>
</dbReference>
<keyword evidence="2 5" id="KW-0808">Transferase</keyword>
<dbReference type="EMBL" id="VTTN01000010">
    <property type="protein sequence ID" value="KAA0593697.1"/>
    <property type="molecule type" value="Genomic_DNA"/>
</dbReference>
<gene>
    <name evidence="5" type="ORF">FZ942_22650</name>
</gene>
<feature type="region of interest" description="Disordered" evidence="3">
    <location>
        <begin position="732"/>
        <end position="800"/>
    </location>
</feature>
<dbReference type="Pfam" id="PF00534">
    <property type="entry name" value="Glycos_transf_1"/>
    <property type="match status" value="1"/>
</dbReference>
<comment type="caution">
    <text evidence="5">The sequence shown here is derived from an EMBL/GenBank/DDBJ whole genome shotgun (WGS) entry which is preliminary data.</text>
</comment>
<evidence type="ECO:0000259" key="4">
    <source>
        <dbReference type="Pfam" id="PF00534"/>
    </source>
</evidence>
<dbReference type="GO" id="GO:0016757">
    <property type="term" value="F:glycosyltransferase activity"/>
    <property type="evidence" value="ECO:0007669"/>
    <property type="project" value="UniProtKB-KW"/>
</dbReference>
<reference evidence="5 6" key="1">
    <citation type="submission" date="2019-08" db="EMBL/GenBank/DDBJ databases">
        <authorList>
            <person name="Grouzdev D."/>
            <person name="Tikhonova E."/>
            <person name="Kravchenko I."/>
        </authorList>
    </citation>
    <scope>NUCLEOTIDE SEQUENCE [LARGE SCALE GENOMIC DNA]</scope>
    <source>
        <strain evidence="5 6">59b</strain>
    </source>
</reference>
<evidence type="ECO:0000256" key="2">
    <source>
        <dbReference type="ARBA" id="ARBA00022679"/>
    </source>
</evidence>
<dbReference type="PANTHER" id="PTHR12526">
    <property type="entry name" value="GLYCOSYLTRANSFERASE"/>
    <property type="match status" value="1"/>
</dbReference>
<dbReference type="Proteomes" id="UP000324927">
    <property type="component" value="Unassembled WGS sequence"/>
</dbReference>
<name>A0A5A9GH89_AZOLI</name>
<sequence>MTLSISLLLYVEAAGCRAPGGVVAFCHPEDLSQLRGLPNLRACVVPGGHPAPHPATGDAISFPWLTDEAWGDGPWAEATGGDGADRNTLPPLLAEGERIELLFLCRQSAIPSAAILRLARFGHKTVTAIVGGAPVVVRCDENRARRRRLIDEAVHRFCVDSVRKHPLGKAGGYHPEGGHGFSAYCPSLAARADTNGKEGRSRLVLLEDGRPLGSAHALHTALRGVGRGLYSHWESRVFFSSSDNSNPNENGRAYSWIELPEHPTGMERRLARISGVLPSGDSAWSTADLEVEDRGQARRLPSLRPAERVFEEWLERDGGRLLPPEPSERRILLMIGYLGPGGAERQICNLARGLLAQEYAPSLMTMSPIRDEGRHYADMLLHDSDIPILSLDTMTHGDFIQATGDEEFRRILWAAAPTLRRLPEEVRLPVIEAMIQMHRLRPAAVICYLDMVNVVGGLAALLVGVPRILLSGRNVNPTHFPNLYRPWFHGLYRMLLRSPRVVMSANAEAGARSYATWLMLKPETVKVIVNGIAVEDLPQPTLAQRVETRLSVGVGSSRPLIVGVFRLAPEKQPLLFVEVIARIRREIPHIKAVIAGIGPLREAMERRLRALGIEDAIHFLGRSQSVNVLLGAADLLLHTAKAEGLPNVIMEAQWQALPVVCTCAGGTPSALSPSLLSYMHEIDDLDGLTRSCLFMLRNHEERRRLAAEAQADVHRRFTVEALVERTLDVLAPPPPTIATATATSPVTSPVPASAPAPAPAPARPLETAMVRAVPSAPQHKARPASIPAAQRPSQRKKRRR</sequence>
<keyword evidence="6" id="KW-1185">Reference proteome</keyword>
<dbReference type="RefSeq" id="WP_149233363.1">
    <property type="nucleotide sequence ID" value="NZ_JALJXJ010000024.1"/>
</dbReference>
<evidence type="ECO:0000256" key="3">
    <source>
        <dbReference type="SAM" id="MobiDB-lite"/>
    </source>
</evidence>
<dbReference type="OrthoDB" id="9790710at2"/>
<proteinExistence type="predicted"/>
<feature type="compositionally biased region" description="Pro residues" evidence="3">
    <location>
        <begin position="752"/>
        <end position="762"/>
    </location>
</feature>
<protein>
    <submittedName>
        <fullName evidence="5">Glycosyltransferase</fullName>
    </submittedName>
</protein>
<dbReference type="PANTHER" id="PTHR12526:SF510">
    <property type="entry name" value="D-INOSITOL 3-PHOSPHATE GLYCOSYLTRANSFERASE"/>
    <property type="match status" value="1"/>
</dbReference>
<dbReference type="AlphaFoldDB" id="A0A5A9GH89"/>